<dbReference type="SMART" id="SM00028">
    <property type="entry name" value="TPR"/>
    <property type="match status" value="5"/>
</dbReference>
<dbReference type="PROSITE" id="PS50293">
    <property type="entry name" value="TPR_REGION"/>
    <property type="match status" value="1"/>
</dbReference>
<sequence>MSKIREIPIQKRYALGWYHEGVTHLSMHEYEEALSYFDRALKAVPDHPDFLIGKGEVLMAFGEYIDAYECFLAAATAEPENLKGCILLGTALLKLRRYEPADEAFLAAITLNRYDGDAWLGHAIACYHRGEEARAKDAFLTSYRFKPDQPELMYYLARTADSDQEAIGYLARGCRLDPKNIDLITEIAARLMNIGRFDDAAIFCRRACELCPEHPNVRAVAGRYREAQKKRRI</sequence>
<evidence type="ECO:0000256" key="3">
    <source>
        <dbReference type="PROSITE-ProRule" id="PRU00339"/>
    </source>
</evidence>
<evidence type="ECO:0000256" key="2">
    <source>
        <dbReference type="ARBA" id="ARBA00022803"/>
    </source>
</evidence>
<evidence type="ECO:0000313" key="5">
    <source>
        <dbReference type="Proteomes" id="UP000826709"/>
    </source>
</evidence>
<name>A0A8G1A0J4_9EURY</name>
<proteinExistence type="predicted"/>
<gene>
    <name evidence="4" type="ORF">E2N92_04905</name>
</gene>
<reference evidence="4" key="2">
    <citation type="submission" date="2019-03" db="EMBL/GenBank/DDBJ databases">
        <authorList>
            <person name="Chen S.-C."/>
            <person name="Wu S.-Y."/>
            <person name="Lai M.-C."/>
        </authorList>
    </citation>
    <scope>NUCLEOTIDE SEQUENCE</scope>
    <source>
        <strain evidence="4">ML15</strain>
    </source>
</reference>
<dbReference type="AlphaFoldDB" id="A0A8G1A0J4"/>
<dbReference type="RefSeq" id="WP_220682583.1">
    <property type="nucleotide sequence ID" value="NZ_CP037968.1"/>
</dbReference>
<evidence type="ECO:0000256" key="1">
    <source>
        <dbReference type="ARBA" id="ARBA00022737"/>
    </source>
</evidence>
<keyword evidence="1" id="KW-0677">Repeat</keyword>
<dbReference type="PROSITE" id="PS50005">
    <property type="entry name" value="TPR"/>
    <property type="match status" value="1"/>
</dbReference>
<organism evidence="4 5">
    <name type="scientific">Methanofollis formosanus</name>
    <dbReference type="NCBI Taxonomy" id="299308"/>
    <lineage>
        <taxon>Archaea</taxon>
        <taxon>Methanobacteriati</taxon>
        <taxon>Methanobacteriota</taxon>
        <taxon>Stenosarchaea group</taxon>
        <taxon>Methanomicrobia</taxon>
        <taxon>Methanomicrobiales</taxon>
        <taxon>Methanomicrobiaceae</taxon>
        <taxon>Methanofollis</taxon>
    </lineage>
</organism>
<dbReference type="PANTHER" id="PTHR44943:SF4">
    <property type="entry name" value="TPR REPEAT-CONTAINING PROTEIN MJ0798"/>
    <property type="match status" value="1"/>
</dbReference>
<keyword evidence="5" id="KW-1185">Reference proteome</keyword>
<dbReference type="SUPFAM" id="SSF48452">
    <property type="entry name" value="TPR-like"/>
    <property type="match status" value="1"/>
</dbReference>
<dbReference type="Proteomes" id="UP000826709">
    <property type="component" value="Chromosome"/>
</dbReference>
<dbReference type="Gene3D" id="1.25.40.10">
    <property type="entry name" value="Tetratricopeptide repeat domain"/>
    <property type="match status" value="3"/>
</dbReference>
<dbReference type="KEGG" id="mfk:E2N92_04905"/>
<accession>A0A8G1A0J4</accession>
<dbReference type="InterPro" id="IPR051685">
    <property type="entry name" value="Ycf3/AcsC/BcsC/TPR_MFPF"/>
</dbReference>
<dbReference type="Pfam" id="PF13432">
    <property type="entry name" value="TPR_16"/>
    <property type="match status" value="2"/>
</dbReference>
<feature type="repeat" description="TPR" evidence="3">
    <location>
        <begin position="14"/>
        <end position="47"/>
    </location>
</feature>
<dbReference type="PANTHER" id="PTHR44943">
    <property type="entry name" value="CELLULOSE SYNTHASE OPERON PROTEIN C"/>
    <property type="match status" value="1"/>
</dbReference>
<dbReference type="InterPro" id="IPR011990">
    <property type="entry name" value="TPR-like_helical_dom_sf"/>
</dbReference>
<evidence type="ECO:0000313" key="4">
    <source>
        <dbReference type="EMBL" id="QYZ78815.1"/>
    </source>
</evidence>
<dbReference type="InterPro" id="IPR019734">
    <property type="entry name" value="TPR_rpt"/>
</dbReference>
<reference evidence="4" key="1">
    <citation type="journal article" date="2005" name="Int. J. Syst. Evol. Microbiol.">
        <title>Methanofollis formosanus sp. nov., isolated from a fish pond.</title>
        <authorList>
            <person name="Wu S.Y."/>
            <person name="Chen S.C."/>
            <person name="Lai M.C."/>
        </authorList>
    </citation>
    <scope>NUCLEOTIDE SEQUENCE</scope>
    <source>
        <strain evidence="4">ML15</strain>
    </source>
</reference>
<dbReference type="OrthoDB" id="115601at2157"/>
<keyword evidence="2 3" id="KW-0802">TPR repeat</keyword>
<protein>
    <submittedName>
        <fullName evidence="4">Tetratricopeptide repeat protein</fullName>
    </submittedName>
</protein>
<dbReference type="EMBL" id="CP037968">
    <property type="protein sequence ID" value="QYZ78815.1"/>
    <property type="molecule type" value="Genomic_DNA"/>
</dbReference>